<keyword evidence="3" id="KW-1185">Reference proteome</keyword>
<evidence type="ECO:0000313" key="2">
    <source>
        <dbReference type="EMBL" id="MCI81121.1"/>
    </source>
</evidence>
<feature type="non-terminal residue" evidence="2">
    <location>
        <position position="1"/>
    </location>
</feature>
<evidence type="ECO:0000313" key="3">
    <source>
        <dbReference type="Proteomes" id="UP000265520"/>
    </source>
</evidence>
<feature type="region of interest" description="Disordered" evidence="1">
    <location>
        <begin position="1"/>
        <end position="66"/>
    </location>
</feature>
<dbReference type="EMBL" id="LXQA011011354">
    <property type="protein sequence ID" value="MCI81121.1"/>
    <property type="molecule type" value="Genomic_DNA"/>
</dbReference>
<sequence>SCAIDLDSDGLSDEADADDDSQSLEFLKDLIVTPPTAPEKSGGKNDAGPAVERNLSKVFDGVAKRH</sequence>
<name>A0A392V248_9FABA</name>
<dbReference type="AlphaFoldDB" id="A0A392V248"/>
<feature type="non-terminal residue" evidence="2">
    <location>
        <position position="66"/>
    </location>
</feature>
<dbReference type="Proteomes" id="UP000265520">
    <property type="component" value="Unassembled WGS sequence"/>
</dbReference>
<comment type="caution">
    <text evidence="2">The sequence shown here is derived from an EMBL/GenBank/DDBJ whole genome shotgun (WGS) entry which is preliminary data.</text>
</comment>
<accession>A0A392V248</accession>
<evidence type="ECO:0000256" key="1">
    <source>
        <dbReference type="SAM" id="MobiDB-lite"/>
    </source>
</evidence>
<feature type="compositionally biased region" description="Acidic residues" evidence="1">
    <location>
        <begin position="1"/>
        <end position="22"/>
    </location>
</feature>
<organism evidence="2 3">
    <name type="scientific">Trifolium medium</name>
    <dbReference type="NCBI Taxonomy" id="97028"/>
    <lineage>
        <taxon>Eukaryota</taxon>
        <taxon>Viridiplantae</taxon>
        <taxon>Streptophyta</taxon>
        <taxon>Embryophyta</taxon>
        <taxon>Tracheophyta</taxon>
        <taxon>Spermatophyta</taxon>
        <taxon>Magnoliopsida</taxon>
        <taxon>eudicotyledons</taxon>
        <taxon>Gunneridae</taxon>
        <taxon>Pentapetalae</taxon>
        <taxon>rosids</taxon>
        <taxon>fabids</taxon>
        <taxon>Fabales</taxon>
        <taxon>Fabaceae</taxon>
        <taxon>Papilionoideae</taxon>
        <taxon>50 kb inversion clade</taxon>
        <taxon>NPAAA clade</taxon>
        <taxon>Hologalegina</taxon>
        <taxon>IRL clade</taxon>
        <taxon>Trifolieae</taxon>
        <taxon>Trifolium</taxon>
    </lineage>
</organism>
<proteinExistence type="predicted"/>
<protein>
    <submittedName>
        <fullName evidence="2">Uncharacterized protein</fullName>
    </submittedName>
</protein>
<reference evidence="2 3" key="1">
    <citation type="journal article" date="2018" name="Front. Plant Sci.">
        <title>Red Clover (Trifolium pratense) and Zigzag Clover (T. medium) - A Picture of Genomic Similarities and Differences.</title>
        <authorList>
            <person name="Dluhosova J."/>
            <person name="Istvanek J."/>
            <person name="Nedelnik J."/>
            <person name="Repkova J."/>
        </authorList>
    </citation>
    <scope>NUCLEOTIDE SEQUENCE [LARGE SCALE GENOMIC DNA]</scope>
    <source>
        <strain evidence="3">cv. 10/8</strain>
        <tissue evidence="2">Leaf</tissue>
    </source>
</reference>